<evidence type="ECO:0000256" key="5">
    <source>
        <dbReference type="ARBA" id="ARBA00048559"/>
    </source>
</evidence>
<dbReference type="EC" id="1.2.1.79" evidence="3"/>
<evidence type="ECO:0000259" key="8">
    <source>
        <dbReference type="Pfam" id="PF00171"/>
    </source>
</evidence>
<dbReference type="Gene3D" id="3.40.605.10">
    <property type="entry name" value="Aldehyde Dehydrogenase, Chain A, domain 1"/>
    <property type="match status" value="1"/>
</dbReference>
<evidence type="ECO:0000256" key="7">
    <source>
        <dbReference type="RuleBase" id="RU003345"/>
    </source>
</evidence>
<comment type="caution">
    <text evidence="9">The sequence shown here is derived from an EMBL/GenBank/DDBJ whole genome shotgun (WGS) entry which is preliminary data.</text>
</comment>
<keyword evidence="2 7" id="KW-0560">Oxidoreductase</keyword>
<name>A0AAW5RY11_MYCBC</name>
<dbReference type="Proteomes" id="UP000192293">
    <property type="component" value="Unassembled WGS sequence"/>
</dbReference>
<reference evidence="9" key="2">
    <citation type="submission" date="2020-07" db="EMBL/GenBank/DDBJ databases">
        <authorList>
            <person name="Pettersson B.M.F."/>
            <person name="Behra P.R.K."/>
            <person name="Ramesh M."/>
            <person name="Das S."/>
            <person name="Dasgupta S."/>
            <person name="Kirsebom L.A."/>
        </authorList>
    </citation>
    <scope>NUCLEOTIDE SEQUENCE</scope>
    <source>
        <strain evidence="9">DSM 45439</strain>
    </source>
</reference>
<sequence length="497" mass="52476">MTSTIAGALPIADASREKLNRHIGNFIYGEIRPAVSGKTMPVIEPSTGEAVAEASDSGPRDVDVAATAARTAFDDGRWRTLPPFQKEAVLRRFAELVGANREVFMDLDMVDNGMPRVVAEYHVSLQDEVLNYYAGWPSKLDGTVHPSDDGVLVFTKKNPVGVVAAIVPWNGPATSALWKVAPALAAGNSVVLKPAEHTPMSGLFLAELAIEAGVPPGVFNVVQGAGAVAGAALVEHRAIDKITFTGSTATGRAILHAAAASFKRVTLELGGKSPNIVFADADLEAAAQGALATAWANSGQTCISGSRLIVERPVHDALLDKLITYTKAGITLGNGFDPNTTMGPLISAPQLERVCGYIELGKREGASLALGGDRWGDRGYFVNPTIFAGVRNDMRIAREEIFGPVLSVIPFDTEEEAFAIGNDTDYGLGGALWTRDVDRALRGAAAIHAGTVWVNTYAELQSNVGFGGVRQSGLGRELGAGGIDAMTETKTVYMRHR</sequence>
<reference evidence="9" key="3">
    <citation type="journal article" date="2022" name="BMC Genomics">
        <title>Comparative genome analysis of mycobacteria focusing on tRNA and non-coding RNA.</title>
        <authorList>
            <person name="Behra P.R.K."/>
            <person name="Pettersson B.M.F."/>
            <person name="Ramesh M."/>
            <person name="Das S."/>
            <person name="Dasgupta S."/>
            <person name="Kirsebom L.A."/>
        </authorList>
    </citation>
    <scope>NUCLEOTIDE SEQUENCE</scope>
    <source>
        <strain evidence="9">DSM 45439</strain>
    </source>
</reference>
<feature type="active site" evidence="6">
    <location>
        <position position="268"/>
    </location>
</feature>
<organism evidence="9 12">
    <name type="scientific">Mycobacterium bouchedurhonense</name>
    <dbReference type="NCBI Taxonomy" id="701041"/>
    <lineage>
        <taxon>Bacteria</taxon>
        <taxon>Bacillati</taxon>
        <taxon>Actinomycetota</taxon>
        <taxon>Actinomycetes</taxon>
        <taxon>Mycobacteriales</taxon>
        <taxon>Mycobacteriaceae</taxon>
        <taxon>Mycobacterium</taxon>
        <taxon>Mycobacterium avium complex (MAC)</taxon>
    </lineage>
</organism>
<evidence type="ECO:0000256" key="2">
    <source>
        <dbReference type="ARBA" id="ARBA00023002"/>
    </source>
</evidence>
<dbReference type="FunFam" id="3.40.309.10:FF:000012">
    <property type="entry name" value="Betaine aldehyde dehydrogenase"/>
    <property type="match status" value="1"/>
</dbReference>
<dbReference type="PROSITE" id="PS00687">
    <property type="entry name" value="ALDEHYDE_DEHYDR_GLU"/>
    <property type="match status" value="1"/>
</dbReference>
<comment type="similarity">
    <text evidence="1 7">Belongs to the aldehyde dehydrogenase family.</text>
</comment>
<keyword evidence="11" id="KW-1185">Reference proteome</keyword>
<dbReference type="InterPro" id="IPR016162">
    <property type="entry name" value="Ald_DH_N"/>
</dbReference>
<evidence type="ECO:0000313" key="12">
    <source>
        <dbReference type="Proteomes" id="UP001207588"/>
    </source>
</evidence>
<dbReference type="PANTHER" id="PTHR11699">
    <property type="entry name" value="ALDEHYDE DEHYDROGENASE-RELATED"/>
    <property type="match status" value="1"/>
</dbReference>
<evidence type="ECO:0000256" key="4">
    <source>
        <dbReference type="ARBA" id="ARBA00039663"/>
    </source>
</evidence>
<dbReference type="InterPro" id="IPR016163">
    <property type="entry name" value="Ald_DH_C"/>
</dbReference>
<dbReference type="InterPro" id="IPR029510">
    <property type="entry name" value="Ald_DH_CS_GLU"/>
</dbReference>
<evidence type="ECO:0000313" key="11">
    <source>
        <dbReference type="Proteomes" id="UP000192293"/>
    </source>
</evidence>
<dbReference type="FunFam" id="3.40.605.10:FF:000007">
    <property type="entry name" value="NAD/NADP-dependent betaine aldehyde dehydrogenase"/>
    <property type="match status" value="1"/>
</dbReference>
<evidence type="ECO:0000256" key="3">
    <source>
        <dbReference type="ARBA" id="ARBA00039122"/>
    </source>
</evidence>
<evidence type="ECO:0000313" key="10">
    <source>
        <dbReference type="EMBL" id="ORA44774.1"/>
    </source>
</evidence>
<dbReference type="GO" id="GO:0036243">
    <property type="term" value="F:succinate-semialdehyde dehydrogenase (NADP+) activity"/>
    <property type="evidence" value="ECO:0007669"/>
    <property type="project" value="UniProtKB-EC"/>
</dbReference>
<dbReference type="AlphaFoldDB" id="A0AAW5RY11"/>
<dbReference type="Proteomes" id="UP001207588">
    <property type="component" value="Unassembled WGS sequence"/>
</dbReference>
<dbReference type="SUPFAM" id="SSF53720">
    <property type="entry name" value="ALDH-like"/>
    <property type="match status" value="1"/>
</dbReference>
<dbReference type="InterPro" id="IPR015590">
    <property type="entry name" value="Aldehyde_DH_dom"/>
</dbReference>
<accession>A0AAW5RY11</accession>
<dbReference type="InterPro" id="IPR016161">
    <property type="entry name" value="Ald_DH/histidinol_DH"/>
</dbReference>
<dbReference type="Pfam" id="PF00171">
    <property type="entry name" value="Aldedh"/>
    <property type="match status" value="1"/>
</dbReference>
<dbReference type="EMBL" id="MVHL01000041">
    <property type="protein sequence ID" value="ORA44774.1"/>
    <property type="molecule type" value="Genomic_DNA"/>
</dbReference>
<proteinExistence type="inferred from homology"/>
<gene>
    <name evidence="10" type="ORF">BST19_20900</name>
    <name evidence="9" type="ORF">H7I91_01905</name>
</gene>
<evidence type="ECO:0000313" key="9">
    <source>
        <dbReference type="EMBL" id="MCV6988069.1"/>
    </source>
</evidence>
<protein>
    <recommendedName>
        <fullName evidence="4">Putative succinate-semialdehyde dehydrogenase [NADP(+)] 2</fullName>
        <ecNumber evidence="3">1.2.1.79</ecNumber>
    </recommendedName>
</protein>
<reference evidence="10 11" key="1">
    <citation type="submission" date="2017-02" db="EMBL/GenBank/DDBJ databases">
        <title>The new phylogeny of genus Mycobacterium.</title>
        <authorList>
            <person name="Tortoli E."/>
            <person name="Trovato A."/>
            <person name="Cirillo D.M."/>
        </authorList>
    </citation>
    <scope>NUCLEOTIDE SEQUENCE [LARGE SCALE GENOMIC DNA]</scope>
    <source>
        <strain evidence="10 11">DSM 45439</strain>
    </source>
</reference>
<dbReference type="EMBL" id="JACKTG010000009">
    <property type="protein sequence ID" value="MCV6988069.1"/>
    <property type="molecule type" value="Genomic_DNA"/>
</dbReference>
<evidence type="ECO:0000256" key="1">
    <source>
        <dbReference type="ARBA" id="ARBA00009986"/>
    </source>
</evidence>
<feature type="domain" description="Aldehyde dehydrogenase" evidence="8">
    <location>
        <begin position="37"/>
        <end position="492"/>
    </location>
</feature>
<comment type="catalytic activity">
    <reaction evidence="5">
        <text>succinate semialdehyde + NADP(+) + H2O = succinate + NADPH + 2 H(+)</text>
        <dbReference type="Rhea" id="RHEA:13213"/>
        <dbReference type="ChEBI" id="CHEBI:15377"/>
        <dbReference type="ChEBI" id="CHEBI:15378"/>
        <dbReference type="ChEBI" id="CHEBI:30031"/>
        <dbReference type="ChEBI" id="CHEBI:57706"/>
        <dbReference type="ChEBI" id="CHEBI:57783"/>
        <dbReference type="ChEBI" id="CHEBI:58349"/>
        <dbReference type="EC" id="1.2.1.79"/>
    </reaction>
</comment>
<dbReference type="Gene3D" id="3.40.309.10">
    <property type="entry name" value="Aldehyde Dehydrogenase, Chain A, domain 2"/>
    <property type="match status" value="1"/>
</dbReference>
<evidence type="ECO:0000256" key="6">
    <source>
        <dbReference type="PROSITE-ProRule" id="PRU10007"/>
    </source>
</evidence>